<evidence type="ECO:0000313" key="3">
    <source>
        <dbReference type="Proteomes" id="UP000620124"/>
    </source>
</evidence>
<comment type="caution">
    <text evidence="2">The sequence shown here is derived from an EMBL/GenBank/DDBJ whole genome shotgun (WGS) entry which is preliminary data.</text>
</comment>
<accession>A0A8H6XUS4</accession>
<keyword evidence="3" id="KW-1185">Reference proteome</keyword>
<evidence type="ECO:0000256" key="1">
    <source>
        <dbReference type="SAM" id="MobiDB-lite"/>
    </source>
</evidence>
<protein>
    <recommendedName>
        <fullName evidence="4">F-box domain-containing protein</fullName>
    </recommendedName>
</protein>
<dbReference type="EMBL" id="JACAZI010000011">
    <property type="protein sequence ID" value="KAF7348555.1"/>
    <property type="molecule type" value="Genomic_DNA"/>
</dbReference>
<proteinExistence type="predicted"/>
<evidence type="ECO:0000313" key="2">
    <source>
        <dbReference type="EMBL" id="KAF7348555.1"/>
    </source>
</evidence>
<organism evidence="2 3">
    <name type="scientific">Mycena venus</name>
    <dbReference type="NCBI Taxonomy" id="2733690"/>
    <lineage>
        <taxon>Eukaryota</taxon>
        <taxon>Fungi</taxon>
        <taxon>Dikarya</taxon>
        <taxon>Basidiomycota</taxon>
        <taxon>Agaricomycotina</taxon>
        <taxon>Agaricomycetes</taxon>
        <taxon>Agaricomycetidae</taxon>
        <taxon>Agaricales</taxon>
        <taxon>Marasmiineae</taxon>
        <taxon>Mycenaceae</taxon>
        <taxon>Mycena</taxon>
    </lineage>
</organism>
<dbReference type="Proteomes" id="UP000620124">
    <property type="component" value="Unassembled WGS sequence"/>
</dbReference>
<gene>
    <name evidence="2" type="ORF">MVEN_01373000</name>
</gene>
<dbReference type="OrthoDB" id="2788229at2759"/>
<evidence type="ECO:0008006" key="4">
    <source>
        <dbReference type="Google" id="ProtNLM"/>
    </source>
</evidence>
<feature type="region of interest" description="Disordered" evidence="1">
    <location>
        <begin position="172"/>
        <end position="194"/>
    </location>
</feature>
<dbReference type="SUPFAM" id="SSF52047">
    <property type="entry name" value="RNI-like"/>
    <property type="match status" value="1"/>
</dbReference>
<reference evidence="2" key="1">
    <citation type="submission" date="2020-05" db="EMBL/GenBank/DDBJ databases">
        <title>Mycena genomes resolve the evolution of fungal bioluminescence.</title>
        <authorList>
            <person name="Tsai I.J."/>
        </authorList>
    </citation>
    <scope>NUCLEOTIDE SEQUENCE</scope>
    <source>
        <strain evidence="2">CCC161011</strain>
    </source>
</reference>
<sequence>MSVFPQELYDIVISLCDQCSLASCSLVCRNWVPSSRMGLFRNLRPLIISPSSLSQVLLLVDGPVSTISPYITSLVLKDWGSSAADSRSQSFYALLPRITGRMTAVETLVFHGIDWEEMADGALNFLVFYFENTLKTLELRECPYRTFNSVVDLACSFPLLENISLHRLVHSSRSAPSDPRTLEPRSSPPPAARHLRSLHAHGSIKKDLIRWIVKTNLDIEDLALGPILPGEAHVVGKFLKALKSNLKRLTLSGESIPNMHREISLKHNRQLTSIHFVNLMLHRRSEGLASMDWFIHLPSCDTTFQCSEPPVQRLRALEECSNTGGDRLAGFEGMSRQAAICVLGLCDVLVFHVAPQE</sequence>
<dbReference type="InterPro" id="IPR032675">
    <property type="entry name" value="LRR_dom_sf"/>
</dbReference>
<dbReference type="AlphaFoldDB" id="A0A8H6XUS4"/>
<name>A0A8H6XUS4_9AGAR</name>
<dbReference type="Gene3D" id="3.80.10.10">
    <property type="entry name" value="Ribonuclease Inhibitor"/>
    <property type="match status" value="1"/>
</dbReference>